<dbReference type="RefSeq" id="WP_002669096.1">
    <property type="nucleotide sequence ID" value="NZ_CAUPXI010000014.1"/>
</dbReference>
<protein>
    <submittedName>
        <fullName evidence="2">Uncharacterized protein</fullName>
    </submittedName>
</protein>
<sequence>MKIIYAFIIALILSVLAFFLAIRITDSVGAGIFLLGMLPVSFIVIIGYTKLLETFHVKAFKYVVLYTFIACYVMVFMTVFLLGSDSQWGIWHALRDAFHVMTDVYLLICNIAITLIYSTLFMLFRSISEKKAKKKTIQTNQT</sequence>
<dbReference type="Proteomes" id="UP001324270">
    <property type="component" value="Unassembled WGS sequence"/>
</dbReference>
<evidence type="ECO:0000313" key="3">
    <source>
        <dbReference type="Proteomes" id="UP001324270"/>
    </source>
</evidence>
<feature type="transmembrane region" description="Helical" evidence="1">
    <location>
        <begin position="104"/>
        <end position="124"/>
    </location>
</feature>
<gene>
    <name evidence="2" type="ORF">VJJ49_05995</name>
</gene>
<dbReference type="EMBL" id="JAYKBV010000006">
    <property type="protein sequence ID" value="MEB3040245.1"/>
    <property type="molecule type" value="Genomic_DNA"/>
</dbReference>
<comment type="caution">
    <text evidence="2">The sequence shown here is derived from an EMBL/GenBank/DDBJ whole genome shotgun (WGS) entry which is preliminary data.</text>
</comment>
<reference evidence="2 3" key="1">
    <citation type="submission" date="2023-12" db="EMBL/GenBank/DDBJ databases">
        <title>Genomic sequences of Capnocytophaga and Parvimonas strains.</title>
        <authorList>
            <person name="Watt R.M."/>
            <person name="Wang M."/>
            <person name="Yang T."/>
            <person name="Tong W.M."/>
        </authorList>
    </citation>
    <scope>NUCLEOTIDE SEQUENCE [LARGE SCALE GENOMIC DNA]</scope>
    <source>
        <strain evidence="2 3">CCUG 13156</strain>
    </source>
</reference>
<organism evidence="2 3">
    <name type="scientific">Capnocytophaga gingivalis</name>
    <dbReference type="NCBI Taxonomy" id="1017"/>
    <lineage>
        <taxon>Bacteria</taxon>
        <taxon>Pseudomonadati</taxon>
        <taxon>Bacteroidota</taxon>
        <taxon>Flavobacteriia</taxon>
        <taxon>Flavobacteriales</taxon>
        <taxon>Flavobacteriaceae</taxon>
        <taxon>Capnocytophaga</taxon>
    </lineage>
</organism>
<feature type="transmembrane region" description="Helical" evidence="1">
    <location>
        <begin position="5"/>
        <end position="24"/>
    </location>
</feature>
<keyword evidence="1" id="KW-1133">Transmembrane helix</keyword>
<feature type="transmembrane region" description="Helical" evidence="1">
    <location>
        <begin position="30"/>
        <end position="51"/>
    </location>
</feature>
<keyword evidence="3" id="KW-1185">Reference proteome</keyword>
<keyword evidence="1" id="KW-0812">Transmembrane</keyword>
<evidence type="ECO:0000256" key="1">
    <source>
        <dbReference type="SAM" id="Phobius"/>
    </source>
</evidence>
<keyword evidence="1" id="KW-0472">Membrane</keyword>
<feature type="transmembrane region" description="Helical" evidence="1">
    <location>
        <begin position="63"/>
        <end position="84"/>
    </location>
</feature>
<name>A0ABU5Y8W8_9FLAO</name>
<accession>A0ABU5Y8W8</accession>
<proteinExistence type="predicted"/>
<evidence type="ECO:0000313" key="2">
    <source>
        <dbReference type="EMBL" id="MEB3040245.1"/>
    </source>
</evidence>